<evidence type="ECO:0000256" key="1">
    <source>
        <dbReference type="SAM" id="SignalP"/>
    </source>
</evidence>
<dbReference type="InterPro" id="IPR038144">
    <property type="entry name" value="IPI"/>
</dbReference>
<proteinExistence type="predicted"/>
<reference evidence="3" key="2">
    <citation type="journal article" date="2023" name="Biology">
        <title>Prokaryotic Life Associated with Coal-Fire Gas Vents Revealed by Metagenomics.</title>
        <authorList>
            <person name="Kadnikov V.V."/>
            <person name="Mardanov A.V."/>
            <person name="Beletsky A.V."/>
            <person name="Karnachuk O.V."/>
            <person name="Ravin N.V."/>
        </authorList>
    </citation>
    <scope>NUCLEOTIDE SEQUENCE</scope>
    <source>
        <strain evidence="3">Bu02</strain>
    </source>
</reference>
<keyword evidence="1" id="KW-0732">Signal</keyword>
<accession>A0AAT9LCY8</accession>
<dbReference type="Gene3D" id="2.60.40.2360">
    <property type="entry name" value="Intracellular proteinase inhibitor BsuPI"/>
    <property type="match status" value="1"/>
</dbReference>
<feature type="signal peptide" evidence="1">
    <location>
        <begin position="1"/>
        <end position="25"/>
    </location>
</feature>
<feature type="domain" description="Intracellular proteinase inhibitor BsuPI" evidence="2">
    <location>
        <begin position="73"/>
        <end position="158"/>
    </location>
</feature>
<sequence length="289" mass="32669">MMKRMAFCVLVLAIVLGIGAPLAAAAPEATSQNPTAQIQWQQPWYYRWQPFPVWPGWGYVPWPGTGLQYQLSYSQQENQLVLTVVNPTDKRITVTMPTGQKVDFVLWRDGQIVWRASAGKVYTQIVTQESFQPYEAKVYKETLPWLPSGLYFAQAYYLGETQWSPVASTYVWLQAYSHDPLQYSVDYLGPSSFNPTPRLRVTIKNTSGRDITLPYQYGYQVLVKKAGSNNYLPNVGIGQSIGTIANGAARYVFLNLKGLEPGLYQADVRSNVSNASQYSVVAQTWFYVW</sequence>
<reference evidence="3" key="1">
    <citation type="submission" date="2020-10" db="EMBL/GenBank/DDBJ databases">
        <authorList>
            <person name="Kadnikov V."/>
            <person name="Beletsky A.V."/>
            <person name="Mardanov A.V."/>
            <person name="Karnachuk O.V."/>
            <person name="Ravin N.V."/>
        </authorList>
    </citation>
    <scope>NUCLEOTIDE SEQUENCE</scope>
    <source>
        <strain evidence="3">Bu02</strain>
    </source>
</reference>
<dbReference type="InterPro" id="IPR020481">
    <property type="entry name" value="Intracell_prot_inh_BsuPI"/>
</dbReference>
<organism evidence="3">
    <name type="scientific">Candidatus Fermentithermobacillus carboniphilus</name>
    <dbReference type="NCBI Taxonomy" id="3085328"/>
    <lineage>
        <taxon>Bacteria</taxon>
        <taxon>Bacillati</taxon>
        <taxon>Bacillota</taxon>
        <taxon>Candidatus Fermentithermobacillia</taxon>
        <taxon>Candidatus Fermentithermobacillales</taxon>
        <taxon>Candidatus Fermentithermobacillaceae</taxon>
        <taxon>Candidatus Fermentithermobacillus</taxon>
    </lineage>
</organism>
<feature type="chain" id="PRO_5043411948" description="Intracellular proteinase inhibitor BsuPI domain-containing protein" evidence="1">
    <location>
        <begin position="26"/>
        <end position="289"/>
    </location>
</feature>
<gene>
    <name evidence="3" type="ORF">IMF26_06465</name>
</gene>
<dbReference type="EMBL" id="CP062796">
    <property type="protein sequence ID" value="QUL97755.1"/>
    <property type="molecule type" value="Genomic_DNA"/>
</dbReference>
<dbReference type="AlphaFoldDB" id="A0AAT9LCY8"/>
<dbReference type="Pfam" id="PF12690">
    <property type="entry name" value="BsuPI"/>
    <property type="match status" value="1"/>
</dbReference>
<protein>
    <recommendedName>
        <fullName evidence="2">Intracellular proteinase inhibitor BsuPI domain-containing protein</fullName>
    </recommendedName>
</protein>
<dbReference type="KEGG" id="fcz:IMF26_06465"/>
<name>A0AAT9LCY8_9FIRM</name>
<evidence type="ECO:0000313" key="3">
    <source>
        <dbReference type="EMBL" id="QUL97755.1"/>
    </source>
</evidence>
<evidence type="ECO:0000259" key="2">
    <source>
        <dbReference type="Pfam" id="PF12690"/>
    </source>
</evidence>